<keyword evidence="4 5" id="KW-0378">Hydrolase</keyword>
<comment type="function">
    <text evidence="5">Toxic component of a toxin-antitoxin (TA) system. An RNase.</text>
</comment>
<accession>A0ABQ1J0I7</accession>
<keyword evidence="2 5" id="KW-0540">Nuclease</keyword>
<dbReference type="InterPro" id="IPR002716">
    <property type="entry name" value="PIN_dom"/>
</dbReference>
<comment type="cofactor">
    <cofactor evidence="5">
        <name>Mg(2+)</name>
        <dbReference type="ChEBI" id="CHEBI:18420"/>
    </cofactor>
</comment>
<gene>
    <name evidence="5 7" type="primary">vapC</name>
    <name evidence="7" type="ORF">GCM10011505_41900</name>
</gene>
<name>A0ABQ1J0I7_9PROT</name>
<protein>
    <recommendedName>
        <fullName evidence="5">Ribonuclease VapC</fullName>
        <shortName evidence="5">RNase VapC</shortName>
        <ecNumber evidence="5">3.1.-.-</ecNumber>
    </recommendedName>
    <alternativeName>
        <fullName evidence="5">Toxin VapC</fullName>
    </alternativeName>
</protein>
<dbReference type="Pfam" id="PF01850">
    <property type="entry name" value="PIN"/>
    <property type="match status" value="1"/>
</dbReference>
<feature type="domain" description="PIN" evidence="6">
    <location>
        <begin position="2"/>
        <end position="113"/>
    </location>
</feature>
<dbReference type="InterPro" id="IPR022907">
    <property type="entry name" value="VapC_family"/>
</dbReference>
<dbReference type="RefSeq" id="WP_188581562.1">
    <property type="nucleotide sequence ID" value="NZ_BMDZ01000067.1"/>
</dbReference>
<evidence type="ECO:0000256" key="4">
    <source>
        <dbReference type="ARBA" id="ARBA00022801"/>
    </source>
</evidence>
<reference evidence="8" key="1">
    <citation type="journal article" date="2019" name="Int. J. Syst. Evol. Microbiol.">
        <title>The Global Catalogue of Microorganisms (GCM) 10K type strain sequencing project: providing services to taxonomists for standard genome sequencing and annotation.</title>
        <authorList>
            <consortium name="The Broad Institute Genomics Platform"/>
            <consortium name="The Broad Institute Genome Sequencing Center for Infectious Disease"/>
            <person name="Wu L."/>
            <person name="Ma J."/>
        </authorList>
    </citation>
    <scope>NUCLEOTIDE SEQUENCE [LARGE SCALE GENOMIC DNA]</scope>
    <source>
        <strain evidence="8">CGMCC 1.10188</strain>
    </source>
</reference>
<proteinExistence type="inferred from homology"/>
<evidence type="ECO:0000256" key="5">
    <source>
        <dbReference type="HAMAP-Rule" id="MF_00265"/>
    </source>
</evidence>
<evidence type="ECO:0000259" key="6">
    <source>
        <dbReference type="Pfam" id="PF01850"/>
    </source>
</evidence>
<dbReference type="EMBL" id="BMDZ01000067">
    <property type="protein sequence ID" value="GGB56615.1"/>
    <property type="molecule type" value="Genomic_DNA"/>
</dbReference>
<evidence type="ECO:0000256" key="2">
    <source>
        <dbReference type="ARBA" id="ARBA00022722"/>
    </source>
</evidence>
<keyword evidence="5" id="KW-0460">Magnesium</keyword>
<evidence type="ECO:0000256" key="3">
    <source>
        <dbReference type="ARBA" id="ARBA00022723"/>
    </source>
</evidence>
<evidence type="ECO:0000313" key="8">
    <source>
        <dbReference type="Proteomes" id="UP000603352"/>
    </source>
</evidence>
<comment type="similarity">
    <text evidence="5">Belongs to the PINc/VapC protein family.</text>
</comment>
<keyword evidence="3 5" id="KW-0479">Metal-binding</keyword>
<evidence type="ECO:0000313" key="7">
    <source>
        <dbReference type="EMBL" id="GGB56615.1"/>
    </source>
</evidence>
<dbReference type="HAMAP" id="MF_00265">
    <property type="entry name" value="VapC_Nob1"/>
    <property type="match status" value="1"/>
</dbReference>
<evidence type="ECO:0000256" key="1">
    <source>
        <dbReference type="ARBA" id="ARBA00022649"/>
    </source>
</evidence>
<comment type="caution">
    <text evidence="7">The sequence shown here is derived from an EMBL/GenBank/DDBJ whole genome shotgun (WGS) entry which is preliminary data.</text>
</comment>
<keyword evidence="1 5" id="KW-1277">Toxin-antitoxin system</keyword>
<dbReference type="SUPFAM" id="SSF88723">
    <property type="entry name" value="PIN domain-like"/>
    <property type="match status" value="1"/>
</dbReference>
<feature type="binding site" evidence="5">
    <location>
        <position position="5"/>
    </location>
    <ligand>
        <name>Mg(2+)</name>
        <dbReference type="ChEBI" id="CHEBI:18420"/>
    </ligand>
</feature>
<sequence>MILVDTSIWIDHLRARDDALAAALDHGRVLTHRFVIGELALGNLRQRQIILAALDDLPEAIMATDGEVRLFIDTHQLAGRGIGYVDVHLLAATRLTPDARLWTRDKRLRHIAEELGIAAA</sequence>
<organism evidence="7 8">
    <name type="scientific">Tistrella bauzanensis</name>
    <dbReference type="NCBI Taxonomy" id="657419"/>
    <lineage>
        <taxon>Bacteria</taxon>
        <taxon>Pseudomonadati</taxon>
        <taxon>Pseudomonadota</taxon>
        <taxon>Alphaproteobacteria</taxon>
        <taxon>Geminicoccales</taxon>
        <taxon>Geminicoccaceae</taxon>
        <taxon>Tistrella</taxon>
    </lineage>
</organism>
<dbReference type="InterPro" id="IPR029060">
    <property type="entry name" value="PIN-like_dom_sf"/>
</dbReference>
<dbReference type="Gene3D" id="3.40.50.1010">
    <property type="entry name" value="5'-nuclease"/>
    <property type="match status" value="1"/>
</dbReference>
<keyword evidence="8" id="KW-1185">Reference proteome</keyword>
<feature type="binding site" evidence="5">
    <location>
        <position position="86"/>
    </location>
    <ligand>
        <name>Mg(2+)</name>
        <dbReference type="ChEBI" id="CHEBI:18420"/>
    </ligand>
</feature>
<dbReference type="EC" id="3.1.-.-" evidence="5"/>
<keyword evidence="5" id="KW-0800">Toxin</keyword>
<dbReference type="Proteomes" id="UP000603352">
    <property type="component" value="Unassembled WGS sequence"/>
</dbReference>